<dbReference type="GO" id="GO:0006044">
    <property type="term" value="P:N-acetylglucosamine metabolic process"/>
    <property type="evidence" value="ECO:0007669"/>
    <property type="project" value="TreeGrafter"/>
</dbReference>
<evidence type="ECO:0000256" key="1">
    <source>
        <dbReference type="SAM" id="Phobius"/>
    </source>
</evidence>
<gene>
    <name evidence="3" type="ORF">PMEA_00030233</name>
</gene>
<dbReference type="GO" id="GO:0001517">
    <property type="term" value="F:N-acetylglucosamine 6-O-sulfotransferase activity"/>
    <property type="evidence" value="ECO:0007669"/>
    <property type="project" value="TreeGrafter"/>
</dbReference>
<dbReference type="InterPro" id="IPR027417">
    <property type="entry name" value="P-loop_NTPase"/>
</dbReference>
<dbReference type="PANTHER" id="PTHR10704">
    <property type="entry name" value="CARBOHYDRATE SULFOTRANSFERASE"/>
    <property type="match status" value="1"/>
</dbReference>
<comment type="caution">
    <text evidence="3">The sequence shown here is derived from an EMBL/GenBank/DDBJ whole genome shotgun (WGS) entry which is preliminary data.</text>
</comment>
<proteinExistence type="predicted"/>
<evidence type="ECO:0000313" key="3">
    <source>
        <dbReference type="EMBL" id="CAH3157939.1"/>
    </source>
</evidence>
<keyword evidence="1" id="KW-0472">Membrane</keyword>
<evidence type="ECO:0000313" key="4">
    <source>
        <dbReference type="Proteomes" id="UP001159428"/>
    </source>
</evidence>
<dbReference type="InterPro" id="IPR051135">
    <property type="entry name" value="Gal/GlcNAc/GalNAc_ST"/>
</dbReference>
<dbReference type="InterPro" id="IPR000863">
    <property type="entry name" value="Sulfotransferase_dom"/>
</dbReference>
<feature type="domain" description="Sulfotransferase" evidence="2">
    <location>
        <begin position="163"/>
        <end position="390"/>
    </location>
</feature>
<organism evidence="3 4">
    <name type="scientific">Pocillopora meandrina</name>
    <dbReference type="NCBI Taxonomy" id="46732"/>
    <lineage>
        <taxon>Eukaryota</taxon>
        <taxon>Metazoa</taxon>
        <taxon>Cnidaria</taxon>
        <taxon>Anthozoa</taxon>
        <taxon>Hexacorallia</taxon>
        <taxon>Scleractinia</taxon>
        <taxon>Astrocoeniina</taxon>
        <taxon>Pocilloporidae</taxon>
        <taxon>Pocillopora</taxon>
    </lineage>
</organism>
<dbReference type="Gene3D" id="3.40.50.300">
    <property type="entry name" value="P-loop containing nucleotide triphosphate hydrolases"/>
    <property type="match status" value="1"/>
</dbReference>
<dbReference type="Pfam" id="PF00685">
    <property type="entry name" value="Sulfotransfer_1"/>
    <property type="match status" value="1"/>
</dbReference>
<dbReference type="PANTHER" id="PTHR10704:SF44">
    <property type="entry name" value="LD35051P-RELATED"/>
    <property type="match status" value="1"/>
</dbReference>
<keyword evidence="4" id="KW-1185">Reference proteome</keyword>
<dbReference type="GO" id="GO:0006790">
    <property type="term" value="P:sulfur compound metabolic process"/>
    <property type="evidence" value="ECO:0007669"/>
    <property type="project" value="TreeGrafter"/>
</dbReference>
<evidence type="ECO:0000259" key="2">
    <source>
        <dbReference type="Pfam" id="PF00685"/>
    </source>
</evidence>
<reference evidence="3 4" key="1">
    <citation type="submission" date="2022-05" db="EMBL/GenBank/DDBJ databases">
        <authorList>
            <consortium name="Genoscope - CEA"/>
            <person name="William W."/>
        </authorList>
    </citation>
    <scope>NUCLEOTIDE SEQUENCE [LARGE SCALE GENOMIC DNA]</scope>
</reference>
<protein>
    <recommendedName>
        <fullName evidence="2">Sulfotransferase domain-containing protein</fullName>
    </recommendedName>
</protein>
<feature type="transmembrane region" description="Helical" evidence="1">
    <location>
        <begin position="6"/>
        <end position="25"/>
    </location>
</feature>
<dbReference type="AlphaFoldDB" id="A0AAU9XTW9"/>
<keyword evidence="1" id="KW-1133">Transmembrane helix</keyword>
<keyword evidence="1" id="KW-0812">Transmembrane</keyword>
<dbReference type="Proteomes" id="UP001159428">
    <property type="component" value="Unassembled WGS sequence"/>
</dbReference>
<dbReference type="SUPFAM" id="SSF52540">
    <property type="entry name" value="P-loop containing nucleoside triphosphate hydrolases"/>
    <property type="match status" value="1"/>
</dbReference>
<accession>A0AAU9XTW9</accession>
<sequence>MRNHWFYFRCCIFISMCLPILYILFNSNVWKATVDLISEESGKSLKKLRPHYHFETKSLPDHKRKSPQELRFHSKPIRSEENSELNRELGICPRRKNVVILSQGRGGSSFLGGIFNCHPQVMYWFEPLFHVGNVLNVNVFMEKEPISYKDTCFHLVDSILSCDFSNITDAVLSDISTSSFRRHSQALTSDKLCPGKKTSGKCAPLTNSLLGKVCNSYKYSVIKILSGRLPNNSLKSFQEHFVQQNKYDVKFISLVRDPRAVVFSWVKLNWIQGHSNAEFRSNVHRICDSVKKNVLIGLLSPTPWLRNRFKVIRFEDLAIDTSNVAREIYKFVGLDWSVSVDKWINDHRRRKGEKNPYSLFKNASTVISKWKREAPEELIKGVEDVCGGLMNIMGYKKWCKADRDR</sequence>
<dbReference type="EMBL" id="CALNXJ010000066">
    <property type="protein sequence ID" value="CAH3157939.1"/>
    <property type="molecule type" value="Genomic_DNA"/>
</dbReference>
<name>A0AAU9XTW9_9CNID</name>